<gene>
    <name evidence="2" type="ORF">TRN7648_04173</name>
</gene>
<dbReference type="Proteomes" id="UP000054935">
    <property type="component" value="Unassembled WGS sequence"/>
</dbReference>
<sequence>MKTGTDLSVILTAHDETLVSGPTLAAADAAIALAEADGITVERIITLDNATPQTRAYFTQDRLSHWTKIDAQEGDLGRVRNHIVPQTRGRYIAFLDADDLFSENWLRDGVRRLRALDKQGYRAIAHPELNWLFDGAQAVFLKPDQDDPLFLPQHFYFMNYYDSLCMAPREAHLEHPYVHRDIPAGLSFQDWQFSIETMAAGWRHVNAPDTIIFKRRRDESLVSQSRARRALVRFQDAMRIDRVTDLAQVAPPRPGLIARLFPPAEAEPEQPPAPAPVPHYGPVFEARIERAQAKRGKVPDDSLYDTVKAEFDHAFYLSQNPDIRALEEVDPVAHYLRAGWREGRDPAPWFGTRAYLTRYPEVAESGENPFVHYLTTGREAGNLAAPFTGLRDLADAYGLPPLEAEAAWRDRYEELRRRLERGALGQEVRKVARFEPLVEQGWAEALAVKVPPFHNDQISSRTGAMLRLQKAAAHTPARFVICVNRARFGGARRVEGHLAHALAAEHGPDAVLVITTDQPGALPASKLPQGVRHVDFADLAPLLRGDPRQRVLAEFLRSLAPEAVFNINSRLMWDMLTPYGTALSASMRLYACLLCNEQTDMGHATGYPLRRFYRHFDQLSGVMTDSDFLTAELCARHMLPETDAAHVVTVPNPVDPGIPVAPRPTSNARPQIFWAGRLDAQKRVDLALGIARALPEADFRIWGETVMGGAPLPPLPDNVTLEGRYDRFADLPLQECDTWLYTSGWDGVPMMLLEVAMTGVPLVGSDVGGTGEVLRDGLARKLPPEATPEAWAEALRAVLAAPDEARKQALTLRETLMSERDARAYRAALHRLLESKP</sequence>
<name>A0A0P1GKD6_9RHOB</name>
<dbReference type="PANTHER" id="PTHR12526">
    <property type="entry name" value="GLYCOSYLTRANSFERASE"/>
    <property type="match status" value="1"/>
</dbReference>
<keyword evidence="2" id="KW-0808">Transferase</keyword>
<dbReference type="Pfam" id="PF00535">
    <property type="entry name" value="Glycos_transf_2"/>
    <property type="match status" value="1"/>
</dbReference>
<feature type="domain" description="Glycosyltransferase 2-like" evidence="1">
    <location>
        <begin position="8"/>
        <end position="118"/>
    </location>
</feature>
<evidence type="ECO:0000313" key="3">
    <source>
        <dbReference type="Proteomes" id="UP000054935"/>
    </source>
</evidence>
<dbReference type="InterPro" id="IPR001173">
    <property type="entry name" value="Glyco_trans_2-like"/>
</dbReference>
<evidence type="ECO:0000313" key="2">
    <source>
        <dbReference type="EMBL" id="CUH82631.1"/>
    </source>
</evidence>
<accession>A0A0P1GKD6</accession>
<dbReference type="Pfam" id="PF13692">
    <property type="entry name" value="Glyco_trans_1_4"/>
    <property type="match status" value="1"/>
</dbReference>
<dbReference type="InterPro" id="IPR029044">
    <property type="entry name" value="Nucleotide-diphossugar_trans"/>
</dbReference>
<keyword evidence="3" id="KW-1185">Reference proteome</keyword>
<dbReference type="SUPFAM" id="SSF53756">
    <property type="entry name" value="UDP-Glycosyltransferase/glycogen phosphorylase"/>
    <property type="match status" value="1"/>
</dbReference>
<dbReference type="STRING" id="441103.TRN7648_04173"/>
<dbReference type="GO" id="GO:0016757">
    <property type="term" value="F:glycosyltransferase activity"/>
    <property type="evidence" value="ECO:0007669"/>
    <property type="project" value="TreeGrafter"/>
</dbReference>
<dbReference type="SUPFAM" id="SSF53448">
    <property type="entry name" value="Nucleotide-diphospho-sugar transferases"/>
    <property type="match status" value="1"/>
</dbReference>
<dbReference type="RefSeq" id="WP_058249520.1">
    <property type="nucleotide sequence ID" value="NZ_CYSE01000017.1"/>
</dbReference>
<evidence type="ECO:0000259" key="1">
    <source>
        <dbReference type="Pfam" id="PF00535"/>
    </source>
</evidence>
<proteinExistence type="predicted"/>
<dbReference type="PANTHER" id="PTHR12526:SF638">
    <property type="entry name" value="SPORE COAT PROTEIN SA"/>
    <property type="match status" value="1"/>
</dbReference>
<dbReference type="Gene3D" id="3.90.550.10">
    <property type="entry name" value="Spore Coat Polysaccharide Biosynthesis Protein SpsA, Chain A"/>
    <property type="match status" value="1"/>
</dbReference>
<dbReference type="CDD" id="cd00761">
    <property type="entry name" value="Glyco_tranf_GTA_type"/>
    <property type="match status" value="1"/>
</dbReference>
<protein>
    <submittedName>
        <fullName evidence="2">Sugar transferase, PEP-CTERM/EpsH1 system associated</fullName>
    </submittedName>
</protein>
<dbReference type="Gene3D" id="3.40.50.2000">
    <property type="entry name" value="Glycogen Phosphorylase B"/>
    <property type="match status" value="2"/>
</dbReference>
<dbReference type="EMBL" id="CYSE01000017">
    <property type="protein sequence ID" value="CUH82631.1"/>
    <property type="molecule type" value="Genomic_DNA"/>
</dbReference>
<organism evidence="2 3">
    <name type="scientific">Tropicibacter naphthalenivorans</name>
    <dbReference type="NCBI Taxonomy" id="441103"/>
    <lineage>
        <taxon>Bacteria</taxon>
        <taxon>Pseudomonadati</taxon>
        <taxon>Pseudomonadota</taxon>
        <taxon>Alphaproteobacteria</taxon>
        <taxon>Rhodobacterales</taxon>
        <taxon>Roseobacteraceae</taxon>
        <taxon>Tropicibacter</taxon>
    </lineage>
</organism>
<dbReference type="CDD" id="cd03801">
    <property type="entry name" value="GT4_PimA-like"/>
    <property type="match status" value="1"/>
</dbReference>
<reference evidence="2 3" key="1">
    <citation type="submission" date="2015-09" db="EMBL/GenBank/DDBJ databases">
        <authorList>
            <consortium name="Swine Surveillance"/>
        </authorList>
    </citation>
    <scope>NUCLEOTIDE SEQUENCE [LARGE SCALE GENOMIC DNA]</scope>
    <source>
        <strain evidence="2 3">CECT 7648</strain>
    </source>
</reference>
<dbReference type="OrthoDB" id="7527830at2"/>
<dbReference type="AlphaFoldDB" id="A0A0P1GKD6"/>